<dbReference type="OrthoDB" id="9792139at2"/>
<organism evidence="8 9">
    <name type="scientific">Rufibacter tibetensis</name>
    <dbReference type="NCBI Taxonomy" id="512763"/>
    <lineage>
        <taxon>Bacteria</taxon>
        <taxon>Pseudomonadati</taxon>
        <taxon>Bacteroidota</taxon>
        <taxon>Cytophagia</taxon>
        <taxon>Cytophagales</taxon>
        <taxon>Hymenobacteraceae</taxon>
        <taxon>Rufibacter</taxon>
    </lineage>
</organism>
<dbReference type="InterPro" id="IPR033985">
    <property type="entry name" value="SusD-like_N"/>
</dbReference>
<dbReference type="RefSeq" id="WP_062544629.1">
    <property type="nucleotide sequence ID" value="NZ_CP012643.1"/>
</dbReference>
<dbReference type="InterPro" id="IPR011990">
    <property type="entry name" value="TPR-like_helical_dom_sf"/>
</dbReference>
<gene>
    <name evidence="8" type="ORF">DC20_15285</name>
</gene>
<keyword evidence="3" id="KW-0732">Signal</keyword>
<dbReference type="Gene3D" id="1.25.40.390">
    <property type="match status" value="1"/>
</dbReference>
<evidence type="ECO:0000259" key="6">
    <source>
        <dbReference type="Pfam" id="PF07980"/>
    </source>
</evidence>
<evidence type="ECO:0000256" key="3">
    <source>
        <dbReference type="ARBA" id="ARBA00022729"/>
    </source>
</evidence>
<feature type="domain" description="SusD-like N-terminal" evidence="7">
    <location>
        <begin position="109"/>
        <end position="234"/>
    </location>
</feature>
<dbReference type="Pfam" id="PF07980">
    <property type="entry name" value="SusD_RagB"/>
    <property type="match status" value="1"/>
</dbReference>
<evidence type="ECO:0000256" key="5">
    <source>
        <dbReference type="ARBA" id="ARBA00023237"/>
    </source>
</evidence>
<protein>
    <submittedName>
        <fullName evidence="8">Carbohydrate-binding protein SusD</fullName>
    </submittedName>
</protein>
<keyword evidence="9" id="KW-1185">Reference proteome</keyword>
<dbReference type="SUPFAM" id="SSF48452">
    <property type="entry name" value="TPR-like"/>
    <property type="match status" value="1"/>
</dbReference>
<reference evidence="8 9" key="1">
    <citation type="submission" date="2015-08" db="EMBL/GenBank/DDBJ databases">
        <title>Complete genome sequence of Rufibacter tibetensis strain 1351t, a radiation-resistant bacterium from tibet plateau.</title>
        <authorList>
            <person name="Dai J."/>
        </authorList>
    </citation>
    <scope>NUCLEOTIDE SEQUENCE [LARGE SCALE GENOMIC DNA]</scope>
    <source>
        <strain evidence="8 9">1351</strain>
    </source>
</reference>
<evidence type="ECO:0000256" key="1">
    <source>
        <dbReference type="ARBA" id="ARBA00004442"/>
    </source>
</evidence>
<evidence type="ECO:0000259" key="7">
    <source>
        <dbReference type="Pfam" id="PF14322"/>
    </source>
</evidence>
<dbReference type="Pfam" id="PF14322">
    <property type="entry name" value="SusD-like_3"/>
    <property type="match status" value="1"/>
</dbReference>
<evidence type="ECO:0000313" key="8">
    <source>
        <dbReference type="EMBL" id="ALJ00087.1"/>
    </source>
</evidence>
<dbReference type="STRING" id="512763.DC20_15285"/>
<dbReference type="Proteomes" id="UP000061382">
    <property type="component" value="Chromosome"/>
</dbReference>
<comment type="similarity">
    <text evidence="2">Belongs to the SusD family.</text>
</comment>
<dbReference type="KEGG" id="rti:DC20_15285"/>
<sequence>MKKNIIKSFIIPLAFGGLVTISSCENYLEVENPSTLSQNAIFNSIGYTESAITGVYNMLPGDNGYGSRLSHLLPNGSDDFRMSGDHDPIQRGGIAHFGVSPGYTELQGPFNQLYIGIERANICIKYIPLSPLYTSGTAAEQATMRRFLGEALTLRAQYYHELIRNWGDVPAHFEPSADMPDLYLPKTNQDEIYDRLLADLKQASELVPWRSESGSPTTRVTKGAVKGLRARIALARGGYALRRDSKVVERRSNYKEFYQIARDETRDVIQSRQHGLNPSFDNVFKSLHGAGVTDVANEHVWQVGAFGGNARTDTKLGFGNGPRIAEASTYGRANGLVEAVPTYFYAFDSIGDSRRDVTLAYFQVDTKANNDNKLLTTPLLIRDGKFRKYWTNVAGTNQTLGINWPLIRYADILLMFAEAENELNGPTPEAKAALEEVRKRAFFDEWETRMPATPSSKDEFFKAIVNERYLEFGGEGFRKYDLIRWNLLETRILQVRADLRAMMTGTGRYANVPQYVFFRPTPLLGRNVTARQEMLSFDLLGGNVNKVMYTPSTTTVAPDGYTRVSWRIAVTEAHITGPTRGFASQFKKNQSELLPIFNGIIAQNYRLTQDYGY</sequence>
<evidence type="ECO:0000256" key="2">
    <source>
        <dbReference type="ARBA" id="ARBA00006275"/>
    </source>
</evidence>
<dbReference type="EMBL" id="CP012643">
    <property type="protein sequence ID" value="ALJ00087.1"/>
    <property type="molecule type" value="Genomic_DNA"/>
</dbReference>
<proteinExistence type="inferred from homology"/>
<dbReference type="PROSITE" id="PS51257">
    <property type="entry name" value="PROKAR_LIPOPROTEIN"/>
    <property type="match status" value="1"/>
</dbReference>
<name>A0A0P0CXG3_9BACT</name>
<evidence type="ECO:0000256" key="4">
    <source>
        <dbReference type="ARBA" id="ARBA00023136"/>
    </source>
</evidence>
<comment type="subcellular location">
    <subcellularLocation>
        <location evidence="1">Cell outer membrane</location>
    </subcellularLocation>
</comment>
<accession>A0A0P0CXG3</accession>
<feature type="domain" description="RagB/SusD" evidence="6">
    <location>
        <begin position="385"/>
        <end position="613"/>
    </location>
</feature>
<dbReference type="PATRIC" id="fig|512763.3.peg.3360"/>
<dbReference type="AlphaFoldDB" id="A0A0P0CXG3"/>
<evidence type="ECO:0000313" key="9">
    <source>
        <dbReference type="Proteomes" id="UP000061382"/>
    </source>
</evidence>
<dbReference type="InterPro" id="IPR012944">
    <property type="entry name" value="SusD_RagB_dom"/>
</dbReference>
<dbReference type="GO" id="GO:0009279">
    <property type="term" value="C:cell outer membrane"/>
    <property type="evidence" value="ECO:0007669"/>
    <property type="project" value="UniProtKB-SubCell"/>
</dbReference>
<keyword evidence="4" id="KW-0472">Membrane</keyword>
<keyword evidence="5" id="KW-0998">Cell outer membrane</keyword>